<protein>
    <recommendedName>
        <fullName evidence="2">carbonic anhydrase</fullName>
        <ecNumber evidence="2">4.2.1.1</ecNumber>
    </recommendedName>
</protein>
<dbReference type="AlphaFoldDB" id="A0A6G4TVQ2"/>
<dbReference type="InterPro" id="IPR001765">
    <property type="entry name" value="Carbonic_anhydrase"/>
</dbReference>
<keyword evidence="9" id="KW-1185">Reference proteome</keyword>
<dbReference type="PANTHER" id="PTHR43175">
    <property type="entry name" value="CARBONIC ANHYDRASE"/>
    <property type="match status" value="1"/>
</dbReference>
<dbReference type="Proteomes" id="UP000481583">
    <property type="component" value="Unassembled WGS sequence"/>
</dbReference>
<dbReference type="GO" id="GO:0004089">
    <property type="term" value="F:carbonate dehydratase activity"/>
    <property type="evidence" value="ECO:0007669"/>
    <property type="project" value="UniProtKB-EC"/>
</dbReference>
<feature type="binding site" evidence="7">
    <location>
        <position position="94"/>
    </location>
    <ligand>
        <name>Zn(2+)</name>
        <dbReference type="ChEBI" id="CHEBI:29105"/>
    </ligand>
</feature>
<dbReference type="InterPro" id="IPR036874">
    <property type="entry name" value="Carbonic_anhydrase_sf"/>
</dbReference>
<evidence type="ECO:0000256" key="1">
    <source>
        <dbReference type="ARBA" id="ARBA00006217"/>
    </source>
</evidence>
<dbReference type="SMART" id="SM00947">
    <property type="entry name" value="Pro_CA"/>
    <property type="match status" value="1"/>
</dbReference>
<comment type="catalytic activity">
    <reaction evidence="6">
        <text>hydrogencarbonate + H(+) = CO2 + H2O</text>
        <dbReference type="Rhea" id="RHEA:10748"/>
        <dbReference type="ChEBI" id="CHEBI:15377"/>
        <dbReference type="ChEBI" id="CHEBI:15378"/>
        <dbReference type="ChEBI" id="CHEBI:16526"/>
        <dbReference type="ChEBI" id="CHEBI:17544"/>
        <dbReference type="EC" id="4.2.1.1"/>
    </reaction>
</comment>
<dbReference type="EMBL" id="JAAKZV010000017">
    <property type="protein sequence ID" value="NGN63600.1"/>
    <property type="molecule type" value="Genomic_DNA"/>
</dbReference>
<evidence type="ECO:0000256" key="2">
    <source>
        <dbReference type="ARBA" id="ARBA00012925"/>
    </source>
</evidence>
<feature type="binding site" evidence="7">
    <location>
        <position position="38"/>
    </location>
    <ligand>
        <name>Zn(2+)</name>
        <dbReference type="ChEBI" id="CHEBI:29105"/>
    </ligand>
</feature>
<keyword evidence="3 7" id="KW-0479">Metal-binding</keyword>
<name>A0A6G4TVQ2_9ACTN</name>
<evidence type="ECO:0000256" key="3">
    <source>
        <dbReference type="ARBA" id="ARBA00022723"/>
    </source>
</evidence>
<reference evidence="8 9" key="1">
    <citation type="submission" date="2020-02" db="EMBL/GenBank/DDBJ databases">
        <title>Whole-genome analyses of novel actinobacteria.</title>
        <authorList>
            <person name="Sahin N."/>
        </authorList>
    </citation>
    <scope>NUCLEOTIDE SEQUENCE [LARGE SCALE GENOMIC DNA]</scope>
    <source>
        <strain evidence="8 9">A7024</strain>
    </source>
</reference>
<evidence type="ECO:0000256" key="6">
    <source>
        <dbReference type="ARBA" id="ARBA00048348"/>
    </source>
</evidence>
<comment type="caution">
    <text evidence="8">The sequence shown here is derived from an EMBL/GenBank/DDBJ whole genome shotgun (WGS) entry which is preliminary data.</text>
</comment>
<feature type="binding site" evidence="7">
    <location>
        <position position="40"/>
    </location>
    <ligand>
        <name>Zn(2+)</name>
        <dbReference type="ChEBI" id="CHEBI:29105"/>
    </ligand>
</feature>
<proteinExistence type="inferred from homology"/>
<evidence type="ECO:0000256" key="4">
    <source>
        <dbReference type="ARBA" id="ARBA00022833"/>
    </source>
</evidence>
<comment type="similarity">
    <text evidence="1">Belongs to the beta-class carbonic anhydrase family.</text>
</comment>
<organism evidence="8 9">
    <name type="scientific">Streptomyces coryli</name>
    <dbReference type="NCBI Taxonomy" id="1128680"/>
    <lineage>
        <taxon>Bacteria</taxon>
        <taxon>Bacillati</taxon>
        <taxon>Actinomycetota</taxon>
        <taxon>Actinomycetes</taxon>
        <taxon>Kitasatosporales</taxon>
        <taxon>Streptomycetaceae</taxon>
        <taxon>Streptomyces</taxon>
    </lineage>
</organism>
<sequence length="146" mass="15837">MTGGTEALLRRRQLRGVEFVPLDAQTKRPLSGVAIVACMDARLGIETIFGLEPGDAHVIRNAGGCVTPDALRSLKLSQERGGTSEILLVHHEDCAALSDPAGDLAQCIDRLRTSNELPHNGVVRGFLYTRSGALREIRPRRAEKLT</sequence>
<evidence type="ECO:0000256" key="5">
    <source>
        <dbReference type="ARBA" id="ARBA00024993"/>
    </source>
</evidence>
<accession>A0A6G4TVQ2</accession>
<keyword evidence="4 7" id="KW-0862">Zinc</keyword>
<comment type="function">
    <text evidence="5">Catalyzes the reversible hydration of carbon dioxide to form bicarbonate.</text>
</comment>
<dbReference type="PANTHER" id="PTHR43175:SF3">
    <property type="entry name" value="CARBON DISULFIDE HYDROLASE"/>
    <property type="match status" value="1"/>
</dbReference>
<evidence type="ECO:0000313" key="8">
    <source>
        <dbReference type="EMBL" id="NGN63600.1"/>
    </source>
</evidence>
<dbReference type="SUPFAM" id="SSF53056">
    <property type="entry name" value="beta-carbonic anhydrase, cab"/>
    <property type="match status" value="1"/>
</dbReference>
<gene>
    <name evidence="8" type="ORF">G5C51_06725</name>
</gene>
<dbReference type="Gene3D" id="3.40.1050.10">
    <property type="entry name" value="Carbonic anhydrase"/>
    <property type="match status" value="1"/>
</dbReference>
<dbReference type="Pfam" id="PF00484">
    <property type="entry name" value="Pro_CA"/>
    <property type="match status" value="1"/>
</dbReference>
<evidence type="ECO:0000313" key="9">
    <source>
        <dbReference type="Proteomes" id="UP000481583"/>
    </source>
</evidence>
<comment type="cofactor">
    <cofactor evidence="7">
        <name>Zn(2+)</name>
        <dbReference type="ChEBI" id="CHEBI:29105"/>
    </cofactor>
    <text evidence="7">Binds 1 zinc ion per subunit.</text>
</comment>
<dbReference type="RefSeq" id="WP_165233291.1">
    <property type="nucleotide sequence ID" value="NZ_JAAKZV010000017.1"/>
</dbReference>
<dbReference type="EC" id="4.2.1.1" evidence="2"/>
<feature type="binding site" evidence="7">
    <location>
        <position position="91"/>
    </location>
    <ligand>
        <name>Zn(2+)</name>
        <dbReference type="ChEBI" id="CHEBI:29105"/>
    </ligand>
</feature>
<dbReference type="GO" id="GO:0008270">
    <property type="term" value="F:zinc ion binding"/>
    <property type="evidence" value="ECO:0007669"/>
    <property type="project" value="InterPro"/>
</dbReference>
<evidence type="ECO:0000256" key="7">
    <source>
        <dbReference type="PIRSR" id="PIRSR601765-1"/>
    </source>
</evidence>